<gene>
    <name evidence="2" type="ORF">E6K74_03090</name>
</gene>
<comment type="caution">
    <text evidence="2">The sequence shown here is derived from an EMBL/GenBank/DDBJ whole genome shotgun (WGS) entry which is preliminary data.</text>
</comment>
<keyword evidence="1" id="KW-0732">Signal</keyword>
<evidence type="ECO:0000313" key="3">
    <source>
        <dbReference type="Proteomes" id="UP000319829"/>
    </source>
</evidence>
<protein>
    <recommendedName>
        <fullName evidence="4">DNA-binding protein</fullName>
    </recommendedName>
</protein>
<dbReference type="EMBL" id="VBOU01000022">
    <property type="protein sequence ID" value="TMQ55516.1"/>
    <property type="molecule type" value="Genomic_DNA"/>
</dbReference>
<evidence type="ECO:0000313" key="2">
    <source>
        <dbReference type="EMBL" id="TMQ55516.1"/>
    </source>
</evidence>
<feature type="chain" id="PRO_5022141582" description="DNA-binding protein" evidence="1">
    <location>
        <begin position="31"/>
        <end position="119"/>
    </location>
</feature>
<feature type="signal peptide" evidence="1">
    <location>
        <begin position="1"/>
        <end position="30"/>
    </location>
</feature>
<organism evidence="2 3">
    <name type="scientific">Eiseniibacteriota bacterium</name>
    <dbReference type="NCBI Taxonomy" id="2212470"/>
    <lineage>
        <taxon>Bacteria</taxon>
        <taxon>Candidatus Eiseniibacteriota</taxon>
    </lineage>
</organism>
<sequence length="119" mass="12266">MKPLRHAVRSLAPRILVAAALVMLSGCQGATPIKTLLDDPGGFDGKTVTIAGKVTTSVGFLGTGAYQVDDGTGKLIVVTKEGGTPREGAEVAVKGVFRSAFTFKTETAAVLMESGRTTK</sequence>
<reference evidence="2 3" key="1">
    <citation type="journal article" date="2019" name="Nat. Microbiol.">
        <title>Mediterranean grassland soil C-N compound turnover is dependent on rainfall and depth, and is mediated by genomically divergent microorganisms.</title>
        <authorList>
            <person name="Diamond S."/>
            <person name="Andeer P.F."/>
            <person name="Li Z."/>
            <person name="Crits-Christoph A."/>
            <person name="Burstein D."/>
            <person name="Anantharaman K."/>
            <person name="Lane K.R."/>
            <person name="Thomas B.C."/>
            <person name="Pan C."/>
            <person name="Northen T.R."/>
            <person name="Banfield J.F."/>
        </authorList>
    </citation>
    <scope>NUCLEOTIDE SEQUENCE [LARGE SCALE GENOMIC DNA]</scope>
    <source>
        <strain evidence="2">WS_4</strain>
    </source>
</reference>
<evidence type="ECO:0008006" key="4">
    <source>
        <dbReference type="Google" id="ProtNLM"/>
    </source>
</evidence>
<proteinExistence type="predicted"/>
<dbReference type="AlphaFoldDB" id="A0A538SVU9"/>
<accession>A0A538SVU9</accession>
<name>A0A538SVU9_UNCEI</name>
<evidence type="ECO:0000256" key="1">
    <source>
        <dbReference type="SAM" id="SignalP"/>
    </source>
</evidence>
<dbReference type="PROSITE" id="PS51257">
    <property type="entry name" value="PROKAR_LIPOPROTEIN"/>
    <property type="match status" value="1"/>
</dbReference>
<dbReference type="Proteomes" id="UP000319829">
    <property type="component" value="Unassembled WGS sequence"/>
</dbReference>